<dbReference type="RefSeq" id="WP_004964430.1">
    <property type="nucleotide sequence ID" value="NZ_LR134117.1"/>
</dbReference>
<evidence type="ECO:0000256" key="1">
    <source>
        <dbReference type="ARBA" id="ARBA00022737"/>
    </source>
</evidence>
<feature type="transmembrane region" description="Helical" evidence="5">
    <location>
        <begin position="6"/>
        <end position="24"/>
    </location>
</feature>
<evidence type="ECO:0000256" key="2">
    <source>
        <dbReference type="ARBA" id="ARBA00022803"/>
    </source>
</evidence>
<dbReference type="PANTHER" id="PTHR22550:SF14">
    <property type="entry name" value="VWFA DOMAIN-CONTAINING PROTEIN"/>
    <property type="match status" value="1"/>
</dbReference>
<dbReference type="EMBL" id="LR134117">
    <property type="protein sequence ID" value="VDZ64448.1"/>
    <property type="molecule type" value="Genomic_DNA"/>
</dbReference>
<protein>
    <submittedName>
        <fullName evidence="7">Predicted O-linked N-acetylglucosamine transferase, SPINDLY family</fullName>
    </submittedName>
</protein>
<feature type="domain" description="VWFA" evidence="6">
    <location>
        <begin position="95"/>
        <end position="193"/>
    </location>
</feature>
<feature type="compositionally biased region" description="Basic and acidic residues" evidence="4">
    <location>
        <begin position="448"/>
        <end position="463"/>
    </location>
</feature>
<name>A0A3S4DQL4_SEROD</name>
<dbReference type="Proteomes" id="UP000281391">
    <property type="component" value="Chromosome"/>
</dbReference>
<proteinExistence type="predicted"/>
<dbReference type="InterPro" id="IPR002035">
    <property type="entry name" value="VWF_A"/>
</dbReference>
<feature type="repeat" description="TPR" evidence="3">
    <location>
        <begin position="383"/>
        <end position="416"/>
    </location>
</feature>
<dbReference type="KEGG" id="sof:NCTC11214_04979"/>
<keyword evidence="2 3" id="KW-0802">TPR repeat</keyword>
<dbReference type="PANTHER" id="PTHR22550">
    <property type="entry name" value="SPORE GERMINATION PROTEIN"/>
    <property type="match status" value="1"/>
</dbReference>
<dbReference type="Gene3D" id="1.25.40.10">
    <property type="entry name" value="Tetratricopeptide repeat domain"/>
    <property type="match status" value="1"/>
</dbReference>
<dbReference type="PROSITE" id="PS50005">
    <property type="entry name" value="TPR"/>
    <property type="match status" value="1"/>
</dbReference>
<sequence>MSDFHFIYPWRLLGLVICVLLWFLHAGQRSAWQRIMDKPLAKALIIRRQNTITQILPWLLALGVLALAGPSWQRDVPAALTRQSNVMVVLQQDPAMYAQDLTPNRHQRMQSKIMALMARSPGTRFGLVVYHTGAYLTTPLTLDSTFYSLFLHAQQPDLLPQGEGSGLRQGIALALKNMADTAQTPRNILLVADTLSAQDASWLAQLDAPIQIWVPGTARGGQLPESYAQRGIDTRLDVARFSQLRDRGVPVTLISSDDSDLSAIAAHLRQSVSAQHNARGDLHWLNVGYLWVIAMLPLLLFGRHQLFCRLIVLLPLFYLPYGQAAWRDAWVSPDMQGQLAFRQGHYQRAAEHFQQPLWQGIAYYRAGDFTAAASAFHQATPTAETLLWLGNSYAQQKQWQQAINSYDRALSLQPDWQIARHNRAEIAKIIMKLRQQERERQSAQGKQQDYKPDEIKHDLDKDQGVNQLDIQPIASSSPQVEQWFDNLEMSPSGLLENLYRNQTEATP</sequence>
<dbReference type="Gene3D" id="3.40.50.410">
    <property type="entry name" value="von Willebrand factor, type A domain"/>
    <property type="match status" value="1"/>
</dbReference>
<evidence type="ECO:0000256" key="4">
    <source>
        <dbReference type="SAM" id="MobiDB-lite"/>
    </source>
</evidence>
<evidence type="ECO:0000256" key="5">
    <source>
        <dbReference type="SAM" id="Phobius"/>
    </source>
</evidence>
<dbReference type="InterPro" id="IPR019734">
    <property type="entry name" value="TPR_rpt"/>
</dbReference>
<dbReference type="GO" id="GO:0016740">
    <property type="term" value="F:transferase activity"/>
    <property type="evidence" value="ECO:0007669"/>
    <property type="project" value="UniProtKB-KW"/>
</dbReference>
<evidence type="ECO:0000259" key="6">
    <source>
        <dbReference type="Pfam" id="PF13519"/>
    </source>
</evidence>
<dbReference type="Pfam" id="PF13519">
    <property type="entry name" value="VWA_2"/>
    <property type="match status" value="1"/>
</dbReference>
<gene>
    <name evidence="7" type="ORF">NCTC11214_04979</name>
</gene>
<keyword evidence="5" id="KW-0812">Transmembrane</keyword>
<keyword evidence="7" id="KW-0808">Transferase</keyword>
<evidence type="ECO:0000313" key="8">
    <source>
        <dbReference type="Proteomes" id="UP000281391"/>
    </source>
</evidence>
<evidence type="ECO:0000313" key="7">
    <source>
        <dbReference type="EMBL" id="VDZ64448.1"/>
    </source>
</evidence>
<keyword evidence="5" id="KW-1133">Transmembrane helix</keyword>
<dbReference type="PROSITE" id="PS50293">
    <property type="entry name" value="TPR_REGION"/>
    <property type="match status" value="1"/>
</dbReference>
<accession>A0A3S4DQL4</accession>
<feature type="transmembrane region" description="Helical" evidence="5">
    <location>
        <begin position="55"/>
        <end position="72"/>
    </location>
</feature>
<dbReference type="AlphaFoldDB" id="A0A3S4DQL4"/>
<dbReference type="InterPro" id="IPR050768">
    <property type="entry name" value="UPF0353/GerABKA_families"/>
</dbReference>
<dbReference type="InterPro" id="IPR013105">
    <property type="entry name" value="TPR_2"/>
</dbReference>
<dbReference type="InterPro" id="IPR011990">
    <property type="entry name" value="TPR-like_helical_dom_sf"/>
</dbReference>
<dbReference type="SUPFAM" id="SSF48452">
    <property type="entry name" value="TPR-like"/>
    <property type="match status" value="1"/>
</dbReference>
<dbReference type="Pfam" id="PF07719">
    <property type="entry name" value="TPR_2"/>
    <property type="match status" value="1"/>
</dbReference>
<reference evidence="7 8" key="1">
    <citation type="submission" date="2018-12" db="EMBL/GenBank/DDBJ databases">
        <authorList>
            <consortium name="Pathogen Informatics"/>
        </authorList>
    </citation>
    <scope>NUCLEOTIDE SEQUENCE [LARGE SCALE GENOMIC DNA]</scope>
    <source>
        <strain evidence="7 8">NCTC11214</strain>
    </source>
</reference>
<evidence type="ECO:0000256" key="3">
    <source>
        <dbReference type="PROSITE-ProRule" id="PRU00339"/>
    </source>
</evidence>
<dbReference type="InterPro" id="IPR036465">
    <property type="entry name" value="vWFA_dom_sf"/>
</dbReference>
<keyword evidence="5" id="KW-0472">Membrane</keyword>
<organism evidence="7 8">
    <name type="scientific">Serratia odorifera</name>
    <dbReference type="NCBI Taxonomy" id="618"/>
    <lineage>
        <taxon>Bacteria</taxon>
        <taxon>Pseudomonadati</taxon>
        <taxon>Pseudomonadota</taxon>
        <taxon>Gammaproteobacteria</taxon>
        <taxon>Enterobacterales</taxon>
        <taxon>Yersiniaceae</taxon>
        <taxon>Serratia</taxon>
    </lineage>
</organism>
<feature type="region of interest" description="Disordered" evidence="4">
    <location>
        <begin position="437"/>
        <end position="472"/>
    </location>
</feature>
<dbReference type="SMART" id="SM00028">
    <property type="entry name" value="TPR"/>
    <property type="match status" value="1"/>
</dbReference>
<dbReference type="SUPFAM" id="SSF53300">
    <property type="entry name" value="vWA-like"/>
    <property type="match status" value="1"/>
</dbReference>
<keyword evidence="1" id="KW-0677">Repeat</keyword>